<sequence>MNYVMQKQTKMEQQPRMNLSIDQTLPVECEKCNHTFFQEALHIRKASGILTGTGQTTYMPIPVFACKACGHVNTEFLPKELKGLNSEE</sequence>
<proteinExistence type="predicted"/>
<gene>
    <name evidence="1" type="ORF">UFOVP54_169</name>
</gene>
<reference evidence="1" key="1">
    <citation type="submission" date="2020-04" db="EMBL/GenBank/DDBJ databases">
        <authorList>
            <person name="Chiriac C."/>
            <person name="Salcher M."/>
            <person name="Ghai R."/>
            <person name="Kavagutti S V."/>
        </authorList>
    </citation>
    <scope>NUCLEOTIDE SEQUENCE</scope>
</reference>
<dbReference type="EMBL" id="LR796188">
    <property type="protein sequence ID" value="CAB4125557.1"/>
    <property type="molecule type" value="Genomic_DNA"/>
</dbReference>
<organism evidence="1">
    <name type="scientific">uncultured Caudovirales phage</name>
    <dbReference type="NCBI Taxonomy" id="2100421"/>
    <lineage>
        <taxon>Viruses</taxon>
        <taxon>Duplodnaviria</taxon>
        <taxon>Heunggongvirae</taxon>
        <taxon>Uroviricota</taxon>
        <taxon>Caudoviricetes</taxon>
        <taxon>Peduoviridae</taxon>
        <taxon>Maltschvirus</taxon>
        <taxon>Maltschvirus maltsch</taxon>
    </lineage>
</organism>
<evidence type="ECO:0000313" key="1">
    <source>
        <dbReference type="EMBL" id="CAB4125557.1"/>
    </source>
</evidence>
<protein>
    <submittedName>
        <fullName evidence="1">Uncharacterized protein</fullName>
    </submittedName>
</protein>
<name>A0A6J5KX06_9CAUD</name>
<accession>A0A6J5KX06</accession>